<dbReference type="OrthoDB" id="28610at2157"/>
<dbReference type="PaxDb" id="589924-Ferp_0541"/>
<dbReference type="InterPro" id="IPR001845">
    <property type="entry name" value="HTH_ArsR_DNA-bd_dom"/>
</dbReference>
<reference evidence="3" key="1">
    <citation type="submission" date="2010-02" db="EMBL/GenBank/DDBJ databases">
        <title>Complete sequence of Ferroglobus placidus DSM 10642.</title>
        <authorList>
            <consortium name="US DOE Joint Genome Institute"/>
            <person name="Lucas S."/>
            <person name="Copeland A."/>
            <person name="Lapidus A."/>
            <person name="Cheng J.-F."/>
            <person name="Bruce D."/>
            <person name="Goodwin L."/>
            <person name="Pitluck S."/>
            <person name="Saunders E."/>
            <person name="Brettin T."/>
            <person name="Detter J.C."/>
            <person name="Han C."/>
            <person name="Tapia R."/>
            <person name="Larimer F."/>
            <person name="Land M."/>
            <person name="Hauser L."/>
            <person name="Kyrpides N."/>
            <person name="Ivanova N."/>
            <person name="Holmes D."/>
            <person name="Lovley D."/>
            <person name="Kyrpides N."/>
            <person name="Anderson I.J."/>
            <person name="Woyke T."/>
        </authorList>
    </citation>
    <scope>NUCLEOTIDE SEQUENCE [LARGE SCALE GENOMIC DNA]</scope>
    <source>
        <strain evidence="3">DSM 10642 / AEDII12DO</strain>
    </source>
</reference>
<dbReference type="HOGENOM" id="CLU_109676_0_1_2"/>
<reference evidence="2 3" key="2">
    <citation type="journal article" date="2011" name="Stand. Genomic Sci.">
        <title>Complete genome sequence of Ferroglobus placidus AEDII12DO.</title>
        <authorList>
            <person name="Anderson I."/>
            <person name="Risso C."/>
            <person name="Holmes D."/>
            <person name="Lucas S."/>
            <person name="Copeland A."/>
            <person name="Lapidus A."/>
            <person name="Cheng J.F."/>
            <person name="Bruce D."/>
            <person name="Goodwin L."/>
            <person name="Pitluck S."/>
            <person name="Saunders E."/>
            <person name="Brettin T."/>
            <person name="Detter J.C."/>
            <person name="Han C."/>
            <person name="Tapia R."/>
            <person name="Larimer F."/>
            <person name="Land M."/>
            <person name="Hauser L."/>
            <person name="Woyke T."/>
            <person name="Lovley D."/>
            <person name="Kyrpides N."/>
            <person name="Ivanova N."/>
        </authorList>
    </citation>
    <scope>NUCLEOTIDE SEQUENCE [LARGE SCALE GENOMIC DNA]</scope>
    <source>
        <strain evidence="3">DSM 10642 / AEDII12DO</strain>
    </source>
</reference>
<dbReference type="GO" id="GO:0003700">
    <property type="term" value="F:DNA-binding transcription factor activity"/>
    <property type="evidence" value="ECO:0007669"/>
    <property type="project" value="InterPro"/>
</dbReference>
<dbReference type="RefSeq" id="WP_012965061.1">
    <property type="nucleotide sequence ID" value="NC_013849.1"/>
</dbReference>
<dbReference type="eggNOG" id="arCOG02611">
    <property type="taxonomic scope" value="Archaea"/>
</dbReference>
<organism evidence="2 3">
    <name type="scientific">Ferroglobus placidus (strain DSM 10642 / AEDII12DO)</name>
    <dbReference type="NCBI Taxonomy" id="589924"/>
    <lineage>
        <taxon>Archaea</taxon>
        <taxon>Methanobacteriati</taxon>
        <taxon>Methanobacteriota</taxon>
        <taxon>Archaeoglobi</taxon>
        <taxon>Archaeoglobales</taxon>
        <taxon>Archaeoglobaceae</taxon>
        <taxon>Ferroglobus</taxon>
    </lineage>
</organism>
<evidence type="ECO:0000259" key="1">
    <source>
        <dbReference type="PROSITE" id="PS50987"/>
    </source>
</evidence>
<protein>
    <submittedName>
        <fullName evidence="2">Transcriptional regulator, ArsR family</fullName>
    </submittedName>
</protein>
<dbReference type="KEGG" id="fpl:Ferp_0541"/>
<dbReference type="SMART" id="SM00418">
    <property type="entry name" value="HTH_ARSR"/>
    <property type="match status" value="2"/>
</dbReference>
<evidence type="ECO:0000313" key="2">
    <source>
        <dbReference type="EMBL" id="ADC64715.1"/>
    </source>
</evidence>
<dbReference type="SUPFAM" id="SSF46785">
    <property type="entry name" value="Winged helix' DNA-binding domain"/>
    <property type="match status" value="2"/>
</dbReference>
<dbReference type="GeneID" id="8778042"/>
<dbReference type="PROSITE" id="PS50987">
    <property type="entry name" value="HTH_ARSR_2"/>
    <property type="match status" value="1"/>
</dbReference>
<dbReference type="STRING" id="589924.Ferp_0541"/>
<dbReference type="CDD" id="cd00090">
    <property type="entry name" value="HTH_ARSR"/>
    <property type="match status" value="2"/>
</dbReference>
<dbReference type="InterPro" id="IPR056504">
    <property type="entry name" value="HTH_HVO_0163_N"/>
</dbReference>
<dbReference type="Pfam" id="PF13412">
    <property type="entry name" value="HTH_24"/>
    <property type="match status" value="1"/>
</dbReference>
<dbReference type="InterPro" id="IPR036388">
    <property type="entry name" value="WH-like_DNA-bd_sf"/>
</dbReference>
<dbReference type="Gene3D" id="1.10.10.10">
    <property type="entry name" value="Winged helix-like DNA-binding domain superfamily/Winged helix DNA-binding domain"/>
    <property type="match status" value="2"/>
</dbReference>
<dbReference type="InterPro" id="IPR036390">
    <property type="entry name" value="WH_DNA-bd_sf"/>
</dbReference>
<dbReference type="PANTHER" id="PTHR36216:SF1">
    <property type="entry name" value="HTH ARSR-TYPE DOMAIN-CONTAINING PROTEIN"/>
    <property type="match status" value="1"/>
</dbReference>
<feature type="domain" description="HTH arsR-type" evidence="1">
    <location>
        <begin position="64"/>
        <end position="159"/>
    </location>
</feature>
<dbReference type="PANTHER" id="PTHR36216">
    <property type="entry name" value="TRANSCRIPTIONAL REGULATOR, TRMB"/>
    <property type="match status" value="1"/>
</dbReference>
<dbReference type="AlphaFoldDB" id="D3S382"/>
<name>D3S382_FERPA</name>
<gene>
    <name evidence="2" type="ordered locus">Ferp_0541</name>
</gene>
<accession>D3S382</accession>
<dbReference type="EMBL" id="CP001899">
    <property type="protein sequence ID" value="ADC64715.1"/>
    <property type="molecule type" value="Genomic_DNA"/>
</dbReference>
<dbReference type="InterPro" id="IPR011991">
    <property type="entry name" value="ArsR-like_HTH"/>
</dbReference>
<proteinExistence type="predicted"/>
<evidence type="ECO:0000313" key="3">
    <source>
        <dbReference type="Proteomes" id="UP000002613"/>
    </source>
</evidence>
<keyword evidence="3" id="KW-1185">Reference proteome</keyword>
<dbReference type="Proteomes" id="UP000002613">
    <property type="component" value="Chromosome"/>
</dbReference>
<sequence>MEIELDTRRKIYELIVKSPGIHFREIERRLGMAVGSLQYHLHFLEKKNLIKVEQDGEYLRYFPVESPLSQNDKKILSFLRRKTSRRILIFLLNKPGANNKDISRGIGLSPSTISWHLNKLVEAEIVERKREGRESFFKVKDPERVVKLMITYKESFLDKLVDGFVEIWEHSELD</sequence>
<dbReference type="Pfam" id="PF24266">
    <property type="entry name" value="HTH_HVO_0163_N"/>
    <property type="match status" value="1"/>
</dbReference>